<protein>
    <recommendedName>
        <fullName evidence="3">DUF7906 domain-containing protein</fullName>
    </recommendedName>
</protein>
<reference evidence="4" key="1">
    <citation type="submission" date="2021-08" db="EMBL/GenBank/DDBJ databases">
        <title>WGS assembly of Ceratopteris richardii.</title>
        <authorList>
            <person name="Marchant D.B."/>
            <person name="Chen G."/>
            <person name="Jenkins J."/>
            <person name="Shu S."/>
            <person name="Leebens-Mack J."/>
            <person name="Grimwood J."/>
            <person name="Schmutz J."/>
            <person name="Soltis P."/>
            <person name="Soltis D."/>
            <person name="Chen Z.-H."/>
        </authorList>
    </citation>
    <scope>NUCLEOTIDE SEQUENCE</scope>
    <source>
        <strain evidence="4">Whitten #5841</strain>
        <tissue evidence="4">Leaf</tissue>
    </source>
</reference>
<evidence type="ECO:0000256" key="1">
    <source>
        <dbReference type="SAM" id="Phobius"/>
    </source>
</evidence>
<dbReference type="Proteomes" id="UP000825935">
    <property type="component" value="Chromosome 38"/>
</dbReference>
<keyword evidence="1" id="KW-0472">Membrane</keyword>
<dbReference type="OMA" id="NRYNIMD"/>
<feature type="transmembrane region" description="Helical" evidence="1">
    <location>
        <begin position="780"/>
        <end position="800"/>
    </location>
</feature>
<keyword evidence="2" id="KW-0732">Signal</keyword>
<evidence type="ECO:0000259" key="3">
    <source>
        <dbReference type="Pfam" id="PF25483"/>
    </source>
</evidence>
<comment type="caution">
    <text evidence="4">The sequence shown here is derived from an EMBL/GenBank/DDBJ whole genome shotgun (WGS) entry which is preliminary data.</text>
</comment>
<evidence type="ECO:0000313" key="5">
    <source>
        <dbReference type="Proteomes" id="UP000825935"/>
    </source>
</evidence>
<evidence type="ECO:0000256" key="2">
    <source>
        <dbReference type="SAM" id="SignalP"/>
    </source>
</evidence>
<dbReference type="Pfam" id="PF25483">
    <property type="entry name" value="DUF7906"/>
    <property type="match status" value="1"/>
</dbReference>
<dbReference type="PANTHER" id="PTHR31515:SF0">
    <property type="entry name" value="TRANSMEMBRANE PROTEIN"/>
    <property type="match status" value="1"/>
</dbReference>
<accession>A0A8T2Q2L4</accession>
<dbReference type="PANTHER" id="PTHR31515">
    <property type="entry name" value="TRANSMEMBRANE PROTEIN-RELATED"/>
    <property type="match status" value="1"/>
</dbReference>
<dbReference type="InterPro" id="IPR057228">
    <property type="entry name" value="DUF7906"/>
</dbReference>
<dbReference type="AlphaFoldDB" id="A0A8T2Q2L4"/>
<sequence>MASVDVLVILVLLISALKVQSLEPFRRDVGHPQWHHSAFHDIPVNYKHEMRQLLHSRAQVPFQIPLEINIVLVGLSGDGAYRYSLDEHRLGNVLKEVFPTHRPTCMETAQQLDIEHNFYYNVIPIGQPELFALEQTIKASMVQSGKARENEYGKEVPLYEVEVTKVEPIFNSLYSYLFGYKADTVSAADMNKPLPNAIFILNFDKVVRMDPRNETSDPDFLYKVTDLNSEELKNNEGGYVYKYRYNGGGATQVWLASGRYAVIDLAAGPCVYGKIETEEGSVSYRTIPRLRNLLFPRGHDPVKNVLTQEIFAAQLAGLIATTIEHVITPDIRFETIDPTSRVLVAIIALQNHDKYDLFQSGHHRSINVDSITKEVRRMLQPGQDVVVVSGSYSLHQHEKLAVAVSKALRGESIQETRDGRFRVRTRTFLDGAVLRDEMRHSGDVLAAGLLEASDPSLFSTYFGRYKFPVQDLTHETEGSVIKSKPLWSLAIPKYKSIRGIPKQNSQENDVYVSYGTRVIPVFVLSLAEVDPELLMDGESLVWTSQDSVFVLQHEKPSIDLSYLSETVRVKAEPMSPQRHILAGITTVLGGIVAPYEKASHIHERPVLNWLWATGCHPFGPFSNHSGISQLMVDNVVRNAIYARVDKALRNVRDMTENIQAFTSEHLKTTLGEPVKSPSKKPATELWLDKFYKKTTTMPEPLPHELVLRIESYLDKLEEQLVDLAALLYNHQLQDAHRNSTEILRSSIYTQQYTEHMLMRERDHLKCCTLEHMAPVQSSQAFVYGGILVAGFIVYFLVIFFSSPER</sequence>
<evidence type="ECO:0000313" key="4">
    <source>
        <dbReference type="EMBL" id="KAH7277853.1"/>
    </source>
</evidence>
<feature type="chain" id="PRO_5035904261" description="DUF7906 domain-containing protein" evidence="2">
    <location>
        <begin position="22"/>
        <end position="805"/>
    </location>
</feature>
<proteinExistence type="predicted"/>
<organism evidence="4 5">
    <name type="scientific">Ceratopteris richardii</name>
    <name type="common">Triangle waterfern</name>
    <dbReference type="NCBI Taxonomy" id="49495"/>
    <lineage>
        <taxon>Eukaryota</taxon>
        <taxon>Viridiplantae</taxon>
        <taxon>Streptophyta</taxon>
        <taxon>Embryophyta</taxon>
        <taxon>Tracheophyta</taxon>
        <taxon>Polypodiopsida</taxon>
        <taxon>Polypodiidae</taxon>
        <taxon>Polypodiales</taxon>
        <taxon>Pteridineae</taxon>
        <taxon>Pteridaceae</taxon>
        <taxon>Parkerioideae</taxon>
        <taxon>Ceratopteris</taxon>
    </lineage>
</organism>
<keyword evidence="1" id="KW-0812">Transmembrane</keyword>
<name>A0A8T2Q2L4_CERRI</name>
<feature type="signal peptide" evidence="2">
    <location>
        <begin position="1"/>
        <end position="21"/>
    </location>
</feature>
<dbReference type="EMBL" id="CM035443">
    <property type="protein sequence ID" value="KAH7277853.1"/>
    <property type="molecule type" value="Genomic_DNA"/>
</dbReference>
<dbReference type="OrthoDB" id="18451at2759"/>
<keyword evidence="1" id="KW-1133">Transmembrane helix</keyword>
<gene>
    <name evidence="4" type="ORF">KP509_38G011500</name>
</gene>
<feature type="domain" description="DUF7906" evidence="3">
    <location>
        <begin position="65"/>
        <end position="329"/>
    </location>
</feature>
<keyword evidence="5" id="KW-1185">Reference proteome</keyword>